<feature type="non-terminal residue" evidence="1">
    <location>
        <position position="1"/>
    </location>
</feature>
<dbReference type="Proteomes" id="UP000054549">
    <property type="component" value="Unassembled WGS sequence"/>
</dbReference>
<dbReference type="AlphaFoldDB" id="A0A0C2XN31"/>
<proteinExistence type="predicted"/>
<name>A0A0C2XN31_AMAMK</name>
<dbReference type="InParanoid" id="A0A0C2XN31"/>
<organism evidence="1 2">
    <name type="scientific">Amanita muscaria (strain Koide BX008)</name>
    <dbReference type="NCBI Taxonomy" id="946122"/>
    <lineage>
        <taxon>Eukaryota</taxon>
        <taxon>Fungi</taxon>
        <taxon>Dikarya</taxon>
        <taxon>Basidiomycota</taxon>
        <taxon>Agaricomycotina</taxon>
        <taxon>Agaricomycetes</taxon>
        <taxon>Agaricomycetidae</taxon>
        <taxon>Agaricales</taxon>
        <taxon>Pluteineae</taxon>
        <taxon>Amanitaceae</taxon>
        <taxon>Amanita</taxon>
    </lineage>
</organism>
<protein>
    <submittedName>
        <fullName evidence="1">Uncharacterized protein</fullName>
    </submittedName>
</protein>
<evidence type="ECO:0000313" key="1">
    <source>
        <dbReference type="EMBL" id="KIL70528.1"/>
    </source>
</evidence>
<keyword evidence="2" id="KW-1185">Reference proteome</keyword>
<feature type="non-terminal residue" evidence="1">
    <location>
        <position position="65"/>
    </location>
</feature>
<sequence length="65" mass="7467">LNALAPIKHLSYDVLCHIFDLHCKDSLPVTFPLNHKLRELVPPQITLSHVCSAWREIILNVPTVW</sequence>
<gene>
    <name evidence="1" type="ORF">M378DRAFT_34573</name>
</gene>
<dbReference type="EMBL" id="KN818224">
    <property type="protein sequence ID" value="KIL70528.1"/>
    <property type="molecule type" value="Genomic_DNA"/>
</dbReference>
<dbReference type="HOGENOM" id="CLU_018544_6_1_1"/>
<evidence type="ECO:0000313" key="2">
    <source>
        <dbReference type="Proteomes" id="UP000054549"/>
    </source>
</evidence>
<reference evidence="1 2" key="1">
    <citation type="submission" date="2014-04" db="EMBL/GenBank/DDBJ databases">
        <title>Evolutionary Origins and Diversification of the Mycorrhizal Mutualists.</title>
        <authorList>
            <consortium name="DOE Joint Genome Institute"/>
            <consortium name="Mycorrhizal Genomics Consortium"/>
            <person name="Kohler A."/>
            <person name="Kuo A."/>
            <person name="Nagy L.G."/>
            <person name="Floudas D."/>
            <person name="Copeland A."/>
            <person name="Barry K.W."/>
            <person name="Cichocki N."/>
            <person name="Veneault-Fourrey C."/>
            <person name="LaButti K."/>
            <person name="Lindquist E.A."/>
            <person name="Lipzen A."/>
            <person name="Lundell T."/>
            <person name="Morin E."/>
            <person name="Murat C."/>
            <person name="Riley R."/>
            <person name="Ohm R."/>
            <person name="Sun H."/>
            <person name="Tunlid A."/>
            <person name="Henrissat B."/>
            <person name="Grigoriev I.V."/>
            <person name="Hibbett D.S."/>
            <person name="Martin F."/>
        </authorList>
    </citation>
    <scope>NUCLEOTIDE SEQUENCE [LARGE SCALE GENOMIC DNA]</scope>
    <source>
        <strain evidence="1 2">Koide BX008</strain>
    </source>
</reference>
<accession>A0A0C2XN31</accession>
<dbReference type="OrthoDB" id="3266451at2759"/>